<dbReference type="InterPro" id="IPR007627">
    <property type="entry name" value="RNA_pol_sigma70_r2"/>
</dbReference>
<evidence type="ECO:0000313" key="8">
    <source>
        <dbReference type="EMBL" id="RCG19002.1"/>
    </source>
</evidence>
<feature type="region of interest" description="Disordered" evidence="5">
    <location>
        <begin position="1"/>
        <end position="70"/>
    </location>
</feature>
<dbReference type="EMBL" id="QOIN01000049">
    <property type="protein sequence ID" value="RCG19002.1"/>
    <property type="molecule type" value="Genomic_DNA"/>
</dbReference>
<keyword evidence="4" id="KW-0804">Transcription</keyword>
<dbReference type="Proteomes" id="UP000252914">
    <property type="component" value="Unassembled WGS sequence"/>
</dbReference>
<dbReference type="InterPro" id="IPR039425">
    <property type="entry name" value="RNA_pol_sigma-70-like"/>
</dbReference>
<feature type="region of interest" description="Disordered" evidence="5">
    <location>
        <begin position="170"/>
        <end position="191"/>
    </location>
</feature>
<dbReference type="Pfam" id="PF00652">
    <property type="entry name" value="Ricin_B_lectin"/>
    <property type="match status" value="1"/>
</dbReference>
<feature type="region of interest" description="Disordered" evidence="5">
    <location>
        <begin position="256"/>
        <end position="316"/>
    </location>
</feature>
<dbReference type="Gene3D" id="2.80.10.50">
    <property type="match status" value="1"/>
</dbReference>
<dbReference type="InterPro" id="IPR013325">
    <property type="entry name" value="RNA_pol_sigma_r2"/>
</dbReference>
<feature type="compositionally biased region" description="Low complexity" evidence="5">
    <location>
        <begin position="33"/>
        <end position="44"/>
    </location>
</feature>
<keyword evidence="3" id="KW-0238">DNA-binding</keyword>
<evidence type="ECO:0000313" key="9">
    <source>
        <dbReference type="Proteomes" id="UP000252914"/>
    </source>
</evidence>
<dbReference type="InterPro" id="IPR035992">
    <property type="entry name" value="Ricin_B-like_lectins"/>
</dbReference>
<evidence type="ECO:0000259" key="6">
    <source>
        <dbReference type="Pfam" id="PF00652"/>
    </source>
</evidence>
<organism evidence="8 9">
    <name type="scientific">Streptomyces diacarni</name>
    <dbReference type="NCBI Taxonomy" id="2800381"/>
    <lineage>
        <taxon>Bacteria</taxon>
        <taxon>Bacillati</taxon>
        <taxon>Actinomycetota</taxon>
        <taxon>Actinomycetes</taxon>
        <taxon>Kitasatosporales</taxon>
        <taxon>Streptomycetaceae</taxon>
        <taxon>Streptomyces</taxon>
    </lineage>
</organism>
<keyword evidence="1" id="KW-0805">Transcription regulation</keyword>
<dbReference type="AlphaFoldDB" id="A0A367EMT6"/>
<feature type="domain" description="RNA polymerase sigma-70 region 2" evidence="7">
    <location>
        <begin position="92"/>
        <end position="152"/>
    </location>
</feature>
<name>A0A367EMT6_9ACTN</name>
<dbReference type="CDD" id="cd00161">
    <property type="entry name" value="beta-trefoil_Ricin-like"/>
    <property type="match status" value="1"/>
</dbReference>
<dbReference type="GO" id="GO:0003677">
    <property type="term" value="F:DNA binding"/>
    <property type="evidence" value="ECO:0007669"/>
    <property type="project" value="UniProtKB-KW"/>
</dbReference>
<accession>A0A367EMT6</accession>
<dbReference type="PANTHER" id="PTHR43133:SF8">
    <property type="entry name" value="RNA POLYMERASE SIGMA FACTOR HI_1459-RELATED"/>
    <property type="match status" value="1"/>
</dbReference>
<dbReference type="InterPro" id="IPR000772">
    <property type="entry name" value="Ricin_B_lectin"/>
</dbReference>
<comment type="caution">
    <text evidence="8">The sequence shown here is derived from an EMBL/GenBank/DDBJ whole genome shotgun (WGS) entry which is preliminary data.</text>
</comment>
<evidence type="ECO:0000256" key="5">
    <source>
        <dbReference type="SAM" id="MobiDB-lite"/>
    </source>
</evidence>
<protein>
    <submittedName>
        <fullName evidence="8">Uncharacterized protein</fullName>
    </submittedName>
</protein>
<dbReference type="Gene3D" id="1.10.1740.10">
    <property type="match status" value="1"/>
</dbReference>
<dbReference type="GO" id="GO:0006352">
    <property type="term" value="P:DNA-templated transcription initiation"/>
    <property type="evidence" value="ECO:0007669"/>
    <property type="project" value="InterPro"/>
</dbReference>
<dbReference type="SUPFAM" id="SSF50370">
    <property type="entry name" value="Ricin B-like lectins"/>
    <property type="match status" value="1"/>
</dbReference>
<keyword evidence="9" id="KW-1185">Reference proteome</keyword>
<dbReference type="RefSeq" id="WP_114024388.1">
    <property type="nucleotide sequence ID" value="NZ_QOIN01000049.1"/>
</dbReference>
<evidence type="ECO:0000256" key="2">
    <source>
        <dbReference type="ARBA" id="ARBA00023082"/>
    </source>
</evidence>
<feature type="compositionally biased region" description="Low complexity" evidence="5">
    <location>
        <begin position="271"/>
        <end position="284"/>
    </location>
</feature>
<dbReference type="SUPFAM" id="SSF88946">
    <property type="entry name" value="Sigma2 domain of RNA polymerase sigma factors"/>
    <property type="match status" value="1"/>
</dbReference>
<gene>
    <name evidence="8" type="ORF">DTL70_25745</name>
</gene>
<feature type="domain" description="Ricin B lectin" evidence="6">
    <location>
        <begin position="312"/>
        <end position="400"/>
    </location>
</feature>
<dbReference type="PROSITE" id="PS50231">
    <property type="entry name" value="RICIN_B_LECTIN"/>
    <property type="match status" value="1"/>
</dbReference>
<evidence type="ECO:0000256" key="4">
    <source>
        <dbReference type="ARBA" id="ARBA00023163"/>
    </source>
</evidence>
<proteinExistence type="predicted"/>
<evidence type="ECO:0000259" key="7">
    <source>
        <dbReference type="Pfam" id="PF04542"/>
    </source>
</evidence>
<sequence>MRHSGPTNSPPPTGVSTGDEDHGAPSGHHPADPADSADPAGPADRQGHGVASPDGPVPHTTSGGPAQRSDAALTQDLRASDPFTGQAALDELYRRHHPAVLAYARTCCRDPHTAEDLGSEAFTRTLQAVRAGGGPTEAWRPYLLTAVRRTAAAWSETARRTELAPDFDRWLSETPTEARTPHGTGGATAAATASATAATGVTTAANVAAGTAAAGKTAGASGAASTTAGVKIGAGVGASLLALAVGGFVFFPDGEDEPRAAAPRHPPATHAPPTGTRSTPTPAKSSPPPSPSRTQAVRKPSRPAAQPADARTRLRIASTGRCMDISDAPGSAPHEAPCTGAASQQWDLLLNKPAQEAQLRNRASGLCLVHTGTETDGAPVHQQSCASQNRTARWTYFPQDDGTMAFAQQGSRLHFLGLDAWHDAAQGRTHPSTIGTTANYYNTPSLRFRYDGDPLDR</sequence>
<keyword evidence="2" id="KW-0731">Sigma factor</keyword>
<dbReference type="Pfam" id="PF04542">
    <property type="entry name" value="Sigma70_r2"/>
    <property type="match status" value="1"/>
</dbReference>
<evidence type="ECO:0000256" key="3">
    <source>
        <dbReference type="ARBA" id="ARBA00023125"/>
    </source>
</evidence>
<dbReference type="PANTHER" id="PTHR43133">
    <property type="entry name" value="RNA POLYMERASE ECF-TYPE SIGMA FACTO"/>
    <property type="match status" value="1"/>
</dbReference>
<dbReference type="GO" id="GO:0016987">
    <property type="term" value="F:sigma factor activity"/>
    <property type="evidence" value="ECO:0007669"/>
    <property type="project" value="UniProtKB-KW"/>
</dbReference>
<evidence type="ECO:0000256" key="1">
    <source>
        <dbReference type="ARBA" id="ARBA00023015"/>
    </source>
</evidence>
<reference evidence="8 9" key="1">
    <citation type="submission" date="2018-06" db="EMBL/GenBank/DDBJ databases">
        <title>Streptomyces reniochalinae sp. nov. and Streptomyces diacarnus sp. nov. from marine sponges.</title>
        <authorList>
            <person name="Li L."/>
        </authorList>
    </citation>
    <scope>NUCLEOTIDE SEQUENCE [LARGE SCALE GENOMIC DNA]</scope>
    <source>
        <strain evidence="8 9">LHW51701</strain>
    </source>
</reference>